<dbReference type="Proteomes" id="UP000324222">
    <property type="component" value="Unassembled WGS sequence"/>
</dbReference>
<sequence length="214" mass="22057">MNPSKAEKDFPQSSLLPLSCPSFPSPPSPSCLLCPSLPPSPSPPPTLPTTNNIIIILSSIFLIVCSDVPPTSTFLGGPASAAGVPVTTALTTAATTPPAGATCGGPTAGASVWVSSSSGGNKVLKPPSVTRFPSVAPGTLPHLDCLLVASFPFPPFSSYSRCSPALRSLMVEPFSYRVLFPIASPPLIRLPTNTLRDLILPPHEIPGRTRPASP</sequence>
<dbReference type="AlphaFoldDB" id="A0A5B7G0E7"/>
<evidence type="ECO:0000313" key="1">
    <source>
        <dbReference type="EMBL" id="MPC49944.1"/>
    </source>
</evidence>
<organism evidence="1 2">
    <name type="scientific">Portunus trituberculatus</name>
    <name type="common">Swimming crab</name>
    <name type="synonym">Neptunus trituberculatus</name>
    <dbReference type="NCBI Taxonomy" id="210409"/>
    <lineage>
        <taxon>Eukaryota</taxon>
        <taxon>Metazoa</taxon>
        <taxon>Ecdysozoa</taxon>
        <taxon>Arthropoda</taxon>
        <taxon>Crustacea</taxon>
        <taxon>Multicrustacea</taxon>
        <taxon>Malacostraca</taxon>
        <taxon>Eumalacostraca</taxon>
        <taxon>Eucarida</taxon>
        <taxon>Decapoda</taxon>
        <taxon>Pleocyemata</taxon>
        <taxon>Brachyura</taxon>
        <taxon>Eubrachyura</taxon>
        <taxon>Portunoidea</taxon>
        <taxon>Portunidae</taxon>
        <taxon>Portuninae</taxon>
        <taxon>Portunus</taxon>
    </lineage>
</organism>
<evidence type="ECO:0000313" key="2">
    <source>
        <dbReference type="Proteomes" id="UP000324222"/>
    </source>
</evidence>
<reference evidence="1 2" key="1">
    <citation type="submission" date="2019-05" db="EMBL/GenBank/DDBJ databases">
        <title>Another draft genome of Portunus trituberculatus and its Hox gene families provides insights of decapod evolution.</title>
        <authorList>
            <person name="Jeong J.-H."/>
            <person name="Song I."/>
            <person name="Kim S."/>
            <person name="Choi T."/>
            <person name="Kim D."/>
            <person name="Ryu S."/>
            <person name="Kim W."/>
        </authorList>
    </citation>
    <scope>NUCLEOTIDE SEQUENCE [LARGE SCALE GENOMIC DNA]</scope>
    <source>
        <tissue evidence="1">Muscle</tissue>
    </source>
</reference>
<name>A0A5B7G0E7_PORTR</name>
<comment type="caution">
    <text evidence="1">The sequence shown here is derived from an EMBL/GenBank/DDBJ whole genome shotgun (WGS) entry which is preliminary data.</text>
</comment>
<accession>A0A5B7G0E7</accession>
<proteinExistence type="predicted"/>
<dbReference type="EMBL" id="VSRR010009192">
    <property type="protein sequence ID" value="MPC49944.1"/>
    <property type="molecule type" value="Genomic_DNA"/>
</dbReference>
<protein>
    <submittedName>
        <fullName evidence="1">Uncharacterized protein</fullName>
    </submittedName>
</protein>
<keyword evidence="2" id="KW-1185">Reference proteome</keyword>
<gene>
    <name evidence="1" type="ORF">E2C01_043758</name>
</gene>